<comment type="function">
    <text evidence="5">Probably involved in the biogenesis of the COX complex.</text>
</comment>
<comment type="subcellular location">
    <subcellularLocation>
        <location evidence="1">Membrane</location>
    </subcellularLocation>
    <subcellularLocation>
        <location evidence="5">Mitochondrion inner membrane</location>
        <topology evidence="5">Multi-pass membrane protein</topology>
    </subcellularLocation>
</comment>
<feature type="signal peptide" evidence="7">
    <location>
        <begin position="1"/>
        <end position="15"/>
    </location>
</feature>
<dbReference type="Proteomes" id="UP000815677">
    <property type="component" value="Unassembled WGS sequence"/>
</dbReference>
<keyword evidence="5" id="KW-0496">Mitochondrion</keyword>
<keyword evidence="5" id="KW-0999">Mitochondrion inner membrane</keyword>
<dbReference type="InterPro" id="IPR045214">
    <property type="entry name" value="Surf1/Surf4"/>
</dbReference>
<evidence type="ECO:0000313" key="8">
    <source>
        <dbReference type="EMBL" id="GAT59024.1"/>
    </source>
</evidence>
<proteinExistence type="inferred from homology"/>
<keyword evidence="2" id="KW-0812">Transmembrane</keyword>
<feature type="region of interest" description="Disordered" evidence="6">
    <location>
        <begin position="331"/>
        <end position="410"/>
    </location>
</feature>
<evidence type="ECO:0000256" key="7">
    <source>
        <dbReference type="SAM" id="SignalP"/>
    </source>
</evidence>
<dbReference type="PANTHER" id="PTHR23427">
    <property type="entry name" value="SURFEIT LOCUS PROTEIN"/>
    <property type="match status" value="1"/>
</dbReference>
<keyword evidence="9" id="KW-1185">Reference proteome</keyword>
<evidence type="ECO:0000256" key="2">
    <source>
        <dbReference type="ARBA" id="ARBA00022692"/>
    </source>
</evidence>
<evidence type="ECO:0000256" key="6">
    <source>
        <dbReference type="SAM" id="MobiDB-lite"/>
    </source>
</evidence>
<feature type="chain" id="PRO_5046729883" description="SURF1-like protein" evidence="7">
    <location>
        <begin position="16"/>
        <end position="518"/>
    </location>
</feature>
<dbReference type="EMBL" id="DF849799">
    <property type="protein sequence ID" value="GAT59024.1"/>
    <property type="molecule type" value="Genomic_DNA"/>
</dbReference>
<accession>A0ABQ0M6S2</accession>
<dbReference type="InterPro" id="IPR002994">
    <property type="entry name" value="Surf1/Shy1"/>
</dbReference>
<name>A0ABQ0M6S2_MYCCL</name>
<keyword evidence="4" id="KW-0472">Membrane</keyword>
<dbReference type="PROSITE" id="PS50895">
    <property type="entry name" value="SURF1"/>
    <property type="match status" value="1"/>
</dbReference>
<feature type="compositionally biased region" description="Basic and acidic residues" evidence="6">
    <location>
        <begin position="331"/>
        <end position="373"/>
    </location>
</feature>
<evidence type="ECO:0000313" key="9">
    <source>
        <dbReference type="Proteomes" id="UP000815677"/>
    </source>
</evidence>
<evidence type="ECO:0000256" key="3">
    <source>
        <dbReference type="ARBA" id="ARBA00022989"/>
    </source>
</evidence>
<dbReference type="PANTHER" id="PTHR23427:SF2">
    <property type="entry name" value="SURFEIT LOCUS PROTEIN 1"/>
    <property type="match status" value="1"/>
</dbReference>
<evidence type="ECO:0000256" key="1">
    <source>
        <dbReference type="ARBA" id="ARBA00004370"/>
    </source>
</evidence>
<sequence>MVLLGFVPIFTLGLGTWQLQRLQWKVALIDELEEKLQLQAISLPKRINLAVLPEFEFRKVSLRGKWDHDHSMLIGPRTREGVHGANVVTPLVREDGTTVLVDRGFIPKELDLNSIQRETGEVEVLGMLRTSEKRNTFTPDNLPERGEWYWKDVEAMAEYAGGTEANVQPVLVEEIFEGHEGEASARLLKGIPVGRPARVDLRNSHLSYVITWYSLSVFTAVITHYSRCVVIALTCTWHEVLQRAADRARSHQSFVRFVRIWKVSLDRASPALGIKGSHGRGASFATHSMPSATVRFVPTTPRRSQARRNTVDSSPKREKPIIERVKVVQKEQPGHQYRDDHTSFDRAKREEEERALHDLERATRAKRREEARKVARKSGGSRDSWNPAEHIVSSVPLSPHRGSLRAKENDERGRLESFKFPRLKDAAFPYFKEEKPTQPELLHANWCPPSPSKRLAPLAPYNPFVRARSESLSSVVDSGPPSPAKHKRAVSAHPRPEAPVQALFQRIHAEARRQGYQI</sequence>
<evidence type="ECO:0000256" key="5">
    <source>
        <dbReference type="RuleBase" id="RU363076"/>
    </source>
</evidence>
<keyword evidence="3" id="KW-1133">Transmembrane helix</keyword>
<gene>
    <name evidence="8" type="ORF">MCHLO_15380</name>
</gene>
<organism evidence="8 9">
    <name type="scientific">Mycena chlorophos</name>
    <name type="common">Agaric fungus</name>
    <name type="synonym">Agaricus chlorophos</name>
    <dbReference type="NCBI Taxonomy" id="658473"/>
    <lineage>
        <taxon>Eukaryota</taxon>
        <taxon>Fungi</taxon>
        <taxon>Dikarya</taxon>
        <taxon>Basidiomycota</taxon>
        <taxon>Agaricomycotina</taxon>
        <taxon>Agaricomycetes</taxon>
        <taxon>Agaricomycetidae</taxon>
        <taxon>Agaricales</taxon>
        <taxon>Marasmiineae</taxon>
        <taxon>Mycenaceae</taxon>
        <taxon>Mycena</taxon>
    </lineage>
</organism>
<feature type="region of interest" description="Disordered" evidence="6">
    <location>
        <begin position="470"/>
        <end position="499"/>
    </location>
</feature>
<dbReference type="CDD" id="cd06662">
    <property type="entry name" value="SURF1"/>
    <property type="match status" value="1"/>
</dbReference>
<comment type="similarity">
    <text evidence="5">Belongs to the SURF1 family.</text>
</comment>
<evidence type="ECO:0000256" key="4">
    <source>
        <dbReference type="ARBA" id="ARBA00023136"/>
    </source>
</evidence>
<protein>
    <recommendedName>
        <fullName evidence="5">SURF1-like protein</fullName>
    </recommendedName>
</protein>
<keyword evidence="7" id="KW-0732">Signal</keyword>
<reference evidence="8" key="1">
    <citation type="submission" date="2014-09" db="EMBL/GenBank/DDBJ databases">
        <title>Genome sequence of the luminous mushroom Mycena chlorophos for searching fungal bioluminescence genes.</title>
        <authorList>
            <person name="Tanaka Y."/>
            <person name="Kasuga D."/>
            <person name="Oba Y."/>
            <person name="Hase S."/>
            <person name="Sato K."/>
            <person name="Oba Y."/>
            <person name="Sakakibara Y."/>
        </authorList>
    </citation>
    <scope>NUCLEOTIDE SEQUENCE</scope>
</reference>
<dbReference type="Pfam" id="PF02104">
    <property type="entry name" value="SURF1"/>
    <property type="match status" value="1"/>
</dbReference>